<organism evidence="2 3">
    <name type="scientific">Methylocystis hirsuta</name>
    <dbReference type="NCBI Taxonomy" id="369798"/>
    <lineage>
        <taxon>Bacteria</taxon>
        <taxon>Pseudomonadati</taxon>
        <taxon>Pseudomonadota</taxon>
        <taxon>Alphaproteobacteria</taxon>
        <taxon>Hyphomicrobiales</taxon>
        <taxon>Methylocystaceae</taxon>
        <taxon>Methylocystis</taxon>
    </lineage>
</organism>
<feature type="signal peptide" evidence="1">
    <location>
        <begin position="1"/>
        <end position="22"/>
    </location>
</feature>
<reference evidence="2 3" key="1">
    <citation type="submission" date="2018-08" db="EMBL/GenBank/DDBJ databases">
        <title>Genome sequence of Methylocystis hirsuta CSC1, a methanotroph able to accumulate PHAs.</title>
        <authorList>
            <person name="Bordel S."/>
            <person name="Rodriguez E."/>
            <person name="Gancedo J."/>
            <person name="Munoz R."/>
        </authorList>
    </citation>
    <scope>NUCLEOTIDE SEQUENCE [LARGE SCALE GENOMIC DNA]</scope>
    <source>
        <strain evidence="2 3">CSC1</strain>
    </source>
</reference>
<dbReference type="RefSeq" id="WP_123174690.1">
    <property type="nucleotide sequence ID" value="NZ_QWDD01000001.1"/>
</dbReference>
<accession>A0A3M9XK94</accession>
<evidence type="ECO:0000313" key="2">
    <source>
        <dbReference type="EMBL" id="RNJ48693.1"/>
    </source>
</evidence>
<dbReference type="EMBL" id="QWDD01000001">
    <property type="protein sequence ID" value="RNJ48693.1"/>
    <property type="molecule type" value="Genomic_DNA"/>
</dbReference>
<sequence>MNKVFVAIGLVASVIASCPAGAATIENIAGGIKVNRGSGFSAQTSPTDLAPGDRIMVSKGGSAHLLYADGCRMKLAQGVTTVPAASPCSFSAQFNDGAVGDTNPYLLAGGTVLLFGGGIAAAFALTGNGNGCTSAVIPLSGGTGVICQ</sequence>
<keyword evidence="3" id="KW-1185">Reference proteome</keyword>
<keyword evidence="1" id="KW-0732">Signal</keyword>
<evidence type="ECO:0000313" key="3">
    <source>
        <dbReference type="Proteomes" id="UP000268623"/>
    </source>
</evidence>
<dbReference type="AlphaFoldDB" id="A0A3M9XK94"/>
<proteinExistence type="predicted"/>
<name>A0A3M9XK94_9HYPH</name>
<feature type="chain" id="PRO_5017980512" evidence="1">
    <location>
        <begin position="23"/>
        <end position="148"/>
    </location>
</feature>
<protein>
    <submittedName>
        <fullName evidence="2">Uncharacterized protein</fullName>
    </submittedName>
</protein>
<dbReference type="Proteomes" id="UP000268623">
    <property type="component" value="Unassembled WGS sequence"/>
</dbReference>
<dbReference type="PROSITE" id="PS51257">
    <property type="entry name" value="PROKAR_LIPOPROTEIN"/>
    <property type="match status" value="1"/>
</dbReference>
<evidence type="ECO:0000256" key="1">
    <source>
        <dbReference type="SAM" id="SignalP"/>
    </source>
</evidence>
<dbReference type="OrthoDB" id="5976207at2"/>
<comment type="caution">
    <text evidence="2">The sequence shown here is derived from an EMBL/GenBank/DDBJ whole genome shotgun (WGS) entry which is preliminary data.</text>
</comment>
<gene>
    <name evidence="2" type="ORF">D1O30_02645</name>
</gene>